<dbReference type="Gene3D" id="3.90.550.10">
    <property type="entry name" value="Spore Coat Polysaccharide Biosynthesis Protein SpsA, Chain A"/>
    <property type="match status" value="1"/>
</dbReference>
<name>A0AAV5T965_9BILA</name>
<feature type="transmembrane region" description="Helical" evidence="1">
    <location>
        <begin position="12"/>
        <end position="29"/>
    </location>
</feature>
<sequence length="416" mass="47645">LQKMRSKQVQNIVAAVALFLSLLMIYSAFKGWSTRSAPVTARSTSAATTAAAAADQFPMINTSSLGQPYYVYPKARTNTSVAVTIVIVVTVGTKMEAFATAMNSIECYAALHGYTVSVEYDNKFTECEVHEDKFFRRHCHTHKLMQNQIKEDDWALFIDGDVGVVNPKRLIDEYLEDGYEIYLFDRFYNWEYAALSYLVKNNARGRGWVEEFSKFEFKLPESFHGTDNGALHPFLMNYLVPETRDPKTRSRTAALCLSLWNRSKGFDDLFGMQACTRMVIGEREHFPEHKVKIYQKGNGWAHDLWIFHSHWATDDFMMHSLKEENFVQFPSDEAGQKHCRDSLLNLVGNGACHVVFPVLKKLNVEKCKAGTEGWLMEGRLQIDNETRKKVYDKMAYRILKQQMELVGKTAAKIQDV</sequence>
<keyword evidence="1" id="KW-0812">Transmembrane</keyword>
<dbReference type="InterPro" id="IPR004988">
    <property type="entry name" value="DUF273"/>
</dbReference>
<protein>
    <submittedName>
        <fullName evidence="2">Uncharacterized protein</fullName>
    </submittedName>
</protein>
<dbReference type="AlphaFoldDB" id="A0AAV5T965"/>
<evidence type="ECO:0000313" key="2">
    <source>
        <dbReference type="EMBL" id="GMS90254.1"/>
    </source>
</evidence>
<keyword evidence="1" id="KW-1133">Transmembrane helix</keyword>
<reference evidence="2" key="1">
    <citation type="submission" date="2023-10" db="EMBL/GenBank/DDBJ databases">
        <title>Genome assembly of Pristionchus species.</title>
        <authorList>
            <person name="Yoshida K."/>
            <person name="Sommer R.J."/>
        </authorList>
    </citation>
    <scope>NUCLEOTIDE SEQUENCE</scope>
    <source>
        <strain evidence="2">RS0144</strain>
    </source>
</reference>
<organism evidence="2 3">
    <name type="scientific">Pristionchus entomophagus</name>
    <dbReference type="NCBI Taxonomy" id="358040"/>
    <lineage>
        <taxon>Eukaryota</taxon>
        <taxon>Metazoa</taxon>
        <taxon>Ecdysozoa</taxon>
        <taxon>Nematoda</taxon>
        <taxon>Chromadorea</taxon>
        <taxon>Rhabditida</taxon>
        <taxon>Rhabditina</taxon>
        <taxon>Diplogasteromorpha</taxon>
        <taxon>Diplogasteroidea</taxon>
        <taxon>Neodiplogasteridae</taxon>
        <taxon>Pristionchus</taxon>
    </lineage>
</organism>
<keyword evidence="3" id="KW-1185">Reference proteome</keyword>
<dbReference type="EMBL" id="BTSX01000003">
    <property type="protein sequence ID" value="GMS90254.1"/>
    <property type="molecule type" value="Genomic_DNA"/>
</dbReference>
<accession>A0AAV5T965</accession>
<evidence type="ECO:0000256" key="1">
    <source>
        <dbReference type="SAM" id="Phobius"/>
    </source>
</evidence>
<dbReference type="PANTHER" id="PTHR31562:SF9">
    <property type="entry name" value="GLYCOSYLTRANSFERASE FAMILY 8 PROTEIN"/>
    <property type="match status" value="1"/>
</dbReference>
<gene>
    <name evidence="2" type="ORF">PENTCL1PPCAC_12429</name>
</gene>
<proteinExistence type="predicted"/>
<dbReference type="Pfam" id="PF03314">
    <property type="entry name" value="DUF273"/>
    <property type="match status" value="1"/>
</dbReference>
<dbReference type="InterPro" id="IPR029044">
    <property type="entry name" value="Nucleotide-diphossugar_trans"/>
</dbReference>
<comment type="caution">
    <text evidence="2">The sequence shown here is derived from an EMBL/GenBank/DDBJ whole genome shotgun (WGS) entry which is preliminary data.</text>
</comment>
<feature type="non-terminal residue" evidence="2">
    <location>
        <position position="1"/>
    </location>
</feature>
<dbReference type="PANTHER" id="PTHR31562">
    <property type="entry name" value="PROTEIN CBG18972"/>
    <property type="match status" value="1"/>
</dbReference>
<evidence type="ECO:0000313" key="3">
    <source>
        <dbReference type="Proteomes" id="UP001432027"/>
    </source>
</evidence>
<keyword evidence="1" id="KW-0472">Membrane</keyword>
<dbReference type="Proteomes" id="UP001432027">
    <property type="component" value="Unassembled WGS sequence"/>
</dbReference>